<dbReference type="RefSeq" id="WP_154267453.1">
    <property type="nucleotide sequence ID" value="NZ_WKQP01000029.1"/>
</dbReference>
<feature type="transmembrane region" description="Helical" evidence="1">
    <location>
        <begin position="5"/>
        <end position="24"/>
    </location>
</feature>
<sequence length="398" mass="47344">MKDTIAKFFVWIFISLIVLTAIYCFLKGKWINGVICLILAFIYSPSILDKIAKKLELKIDYFYIFRFILSILAVFLILFTLLILEYIMTNHGVSNQVILSRMIAICKSLVYVIYLAIIFLYNDTNKKRKYFIFGITYILCTLISYVPDTDYKVVINILNCIPNTQKLDEESYVLIIDGILMPIKEAFLTFIIFDTVISEKYVKREKVGESKENSKIVKNKRIFKKKSRRLDEEYYNFSTYEEKIIYRYLCCKHIRRKELSKIPELHKFHKYHEWYDYIEKKYGNCSIDGLVEFWHFLNQKSRNVKPKYEYWTLCIPVGLTLIVNEIFDLTLKFSDIKINCLSDKIIAFVVYMIVVAIFAKIVMMIMKSLFDQYDDSCFYEDYKAIIDDLIEKKKKASE</sequence>
<proteinExistence type="predicted"/>
<feature type="transmembrane region" description="Helical" evidence="1">
    <location>
        <begin position="345"/>
        <end position="366"/>
    </location>
</feature>
<comment type="caution">
    <text evidence="2">The sequence shown here is derived from an EMBL/GenBank/DDBJ whole genome shotgun (WGS) entry which is preliminary data.</text>
</comment>
<dbReference type="AlphaFoldDB" id="A0A6L5TAS0"/>
<keyword evidence="1" id="KW-1133">Transmembrane helix</keyword>
<feature type="transmembrane region" description="Helical" evidence="1">
    <location>
        <begin position="61"/>
        <end position="87"/>
    </location>
</feature>
<protein>
    <submittedName>
        <fullName evidence="2">Uncharacterized protein</fullName>
    </submittedName>
</protein>
<keyword evidence="1" id="KW-0472">Membrane</keyword>
<evidence type="ECO:0000256" key="1">
    <source>
        <dbReference type="SAM" id="Phobius"/>
    </source>
</evidence>
<feature type="transmembrane region" description="Helical" evidence="1">
    <location>
        <begin position="310"/>
        <end position="333"/>
    </location>
</feature>
<reference evidence="2 3" key="1">
    <citation type="journal article" date="2019" name="Nat. Med.">
        <title>A library of human gut bacterial isolates paired with longitudinal multiomics data enables mechanistic microbiome research.</title>
        <authorList>
            <person name="Poyet M."/>
            <person name="Groussin M."/>
            <person name="Gibbons S.M."/>
            <person name="Avila-Pacheco J."/>
            <person name="Jiang X."/>
            <person name="Kearney S.M."/>
            <person name="Perrotta A.R."/>
            <person name="Berdy B."/>
            <person name="Zhao S."/>
            <person name="Lieberman T.D."/>
            <person name="Swanson P.K."/>
            <person name="Smith M."/>
            <person name="Roesemann S."/>
            <person name="Alexander J.E."/>
            <person name="Rich S.A."/>
            <person name="Livny J."/>
            <person name="Vlamakis H."/>
            <person name="Clish C."/>
            <person name="Bullock K."/>
            <person name="Deik A."/>
            <person name="Scott J."/>
            <person name="Pierce K.A."/>
            <person name="Xavier R.J."/>
            <person name="Alm E.J."/>
        </authorList>
    </citation>
    <scope>NUCLEOTIDE SEQUENCE [LARGE SCALE GENOMIC DNA]</scope>
    <source>
        <strain evidence="2 3">BIOML-A11</strain>
    </source>
</reference>
<gene>
    <name evidence="2" type="ORF">GKE07_13970</name>
</gene>
<feature type="transmembrane region" description="Helical" evidence="1">
    <location>
        <begin position="30"/>
        <end position="49"/>
    </location>
</feature>
<name>A0A6L5TAS0_9FIRM</name>
<dbReference type="Proteomes" id="UP000479563">
    <property type="component" value="Unassembled WGS sequence"/>
</dbReference>
<evidence type="ECO:0000313" key="2">
    <source>
        <dbReference type="EMBL" id="MSC61279.1"/>
    </source>
</evidence>
<evidence type="ECO:0000313" key="3">
    <source>
        <dbReference type="Proteomes" id="UP000479563"/>
    </source>
</evidence>
<keyword evidence="1" id="KW-0812">Transmembrane</keyword>
<accession>A0A6L5TAS0</accession>
<feature type="transmembrane region" description="Helical" evidence="1">
    <location>
        <begin position="99"/>
        <end position="121"/>
    </location>
</feature>
<feature type="transmembrane region" description="Helical" evidence="1">
    <location>
        <begin position="172"/>
        <end position="197"/>
    </location>
</feature>
<organism evidence="2 3">
    <name type="scientific">Agathobacter rectalis</name>
    <dbReference type="NCBI Taxonomy" id="39491"/>
    <lineage>
        <taxon>Bacteria</taxon>
        <taxon>Bacillati</taxon>
        <taxon>Bacillota</taxon>
        <taxon>Clostridia</taxon>
        <taxon>Lachnospirales</taxon>
        <taxon>Lachnospiraceae</taxon>
        <taxon>Agathobacter</taxon>
    </lineage>
</organism>
<feature type="transmembrane region" description="Helical" evidence="1">
    <location>
        <begin position="130"/>
        <end position="147"/>
    </location>
</feature>
<dbReference type="EMBL" id="WKQP01000029">
    <property type="protein sequence ID" value="MSC61279.1"/>
    <property type="molecule type" value="Genomic_DNA"/>
</dbReference>